<keyword evidence="8 10" id="KW-0238">DNA-binding</keyword>
<dbReference type="PIRSF" id="PIRSF000980">
    <property type="entry name" value="RecC"/>
    <property type="match status" value="1"/>
</dbReference>
<evidence type="ECO:0000256" key="7">
    <source>
        <dbReference type="ARBA" id="ARBA00022840"/>
    </source>
</evidence>
<dbReference type="GO" id="GO:0009338">
    <property type="term" value="C:exodeoxyribonuclease V complex"/>
    <property type="evidence" value="ECO:0007669"/>
    <property type="project" value="InterPro"/>
</dbReference>
<dbReference type="GO" id="GO:0003678">
    <property type="term" value="F:DNA helicase activity"/>
    <property type="evidence" value="ECO:0007669"/>
    <property type="project" value="UniProtKB-UniRule"/>
</dbReference>
<dbReference type="InterPro" id="IPR013986">
    <property type="entry name" value="DExx_box_DNA_helicase_dom_sf"/>
</dbReference>
<dbReference type="InterPro" id="IPR041500">
    <property type="entry name" value="RecC_C"/>
</dbReference>
<evidence type="ECO:0000256" key="3">
    <source>
        <dbReference type="ARBA" id="ARBA00022763"/>
    </source>
</evidence>
<dbReference type="Gene3D" id="3.40.50.300">
    <property type="entry name" value="P-loop containing nucleotide triphosphate hydrolases"/>
    <property type="match status" value="2"/>
</dbReference>
<dbReference type="Pfam" id="PF17946">
    <property type="entry name" value="RecC_C"/>
    <property type="match status" value="1"/>
</dbReference>
<protein>
    <recommendedName>
        <fullName evidence="10">RecBCD enzyme subunit RecC</fullName>
    </recommendedName>
    <alternativeName>
        <fullName evidence="10">Exonuclease V subunit RecC</fullName>
        <shortName evidence="10">ExoV subunit RecC</shortName>
    </alternativeName>
    <alternativeName>
        <fullName evidence="10">Helicase/nuclease RecBCD subunit RecC</fullName>
    </alternativeName>
</protein>
<keyword evidence="2 10" id="KW-0547">Nucleotide-binding</keyword>
<dbReference type="GO" id="GO:0005524">
    <property type="term" value="F:ATP binding"/>
    <property type="evidence" value="ECO:0007669"/>
    <property type="project" value="UniProtKB-UniRule"/>
</dbReference>
<accession>A0A6J4KVA5</accession>
<keyword evidence="7 10" id="KW-0067">ATP-binding</keyword>
<reference evidence="13" key="1">
    <citation type="submission" date="2020-02" db="EMBL/GenBank/DDBJ databases">
        <authorList>
            <person name="Meier V. D."/>
        </authorList>
    </citation>
    <scope>NUCLEOTIDE SEQUENCE</scope>
    <source>
        <strain evidence="13">AVDCRST_MAG24</strain>
    </source>
</reference>
<keyword evidence="5 10" id="KW-0347">Helicase</keyword>
<dbReference type="InterPro" id="IPR011335">
    <property type="entry name" value="Restrct_endonuc-II-like"/>
</dbReference>
<dbReference type="InterPro" id="IPR006697">
    <property type="entry name" value="RecC"/>
</dbReference>
<keyword evidence="3 10" id="KW-0227">DNA damage</keyword>
<evidence type="ECO:0000256" key="6">
    <source>
        <dbReference type="ARBA" id="ARBA00022839"/>
    </source>
</evidence>
<comment type="miscellaneous">
    <text evidence="10">In the RecBCD complex, RecB has a slow 3'-5' helicase, an exonuclease activity and loads RecA onto ssDNA, RecD has a fast 5'-3' helicase activity, while RecC stimulates the ATPase and processivity of the RecB helicase and contributes to recognition of the Chi site.</text>
</comment>
<feature type="domain" description="RecC C-terminal" evidence="12">
    <location>
        <begin position="803"/>
        <end position="1029"/>
    </location>
</feature>
<comment type="subunit">
    <text evidence="10">Heterotrimer of RecB, RecC and RecD. All subunits contribute to DNA-binding.</text>
</comment>
<dbReference type="SUPFAM" id="SSF52540">
    <property type="entry name" value="P-loop containing nucleoside triphosphate hydrolases"/>
    <property type="match status" value="2"/>
</dbReference>
<evidence type="ECO:0000256" key="8">
    <source>
        <dbReference type="ARBA" id="ARBA00023125"/>
    </source>
</evidence>
<dbReference type="PANTHER" id="PTHR30591">
    <property type="entry name" value="RECBCD ENZYME SUBUNIT RECC"/>
    <property type="match status" value="1"/>
</dbReference>
<evidence type="ECO:0000256" key="2">
    <source>
        <dbReference type="ARBA" id="ARBA00022741"/>
    </source>
</evidence>
<evidence type="ECO:0000256" key="1">
    <source>
        <dbReference type="ARBA" id="ARBA00022722"/>
    </source>
</evidence>
<evidence type="ECO:0000256" key="5">
    <source>
        <dbReference type="ARBA" id="ARBA00022806"/>
    </source>
</evidence>
<name>A0A6J4KVA5_9ACTN</name>
<comment type="function">
    <text evidence="10">A helicase/nuclease that prepares dsDNA breaks (DSB) for recombinational DNA repair. Binds to DSBs and unwinds DNA via a highly rapid and processive ATP-dependent bidirectional helicase activity. Unwinds dsDNA until it encounters a Chi (crossover hotspot instigator) sequence from the 3' direction. Cuts ssDNA a few nucleotides 3' to the Chi site. The properties and activities of the enzyme are changed at Chi. The Chi-altered holoenzyme produces a long 3'-ssDNA overhang and facilitates RecA-binding to the ssDNA for homologous DNA recombination and repair. Holoenzyme degrades any linearized DNA that is unable to undergo homologous recombination. In the holoenzyme this subunit recognizes the wild-type Chi sequence, and when added to isolated RecB increases its ATP-dependent helicase processivity.</text>
</comment>
<keyword evidence="1 10" id="KW-0540">Nuclease</keyword>
<dbReference type="PANTHER" id="PTHR30591:SF1">
    <property type="entry name" value="RECBCD ENZYME SUBUNIT RECC"/>
    <property type="match status" value="1"/>
</dbReference>
<dbReference type="Gene3D" id="3.40.50.10930">
    <property type="match status" value="1"/>
</dbReference>
<dbReference type="GO" id="GO:0000724">
    <property type="term" value="P:double-strand break repair via homologous recombination"/>
    <property type="evidence" value="ECO:0007669"/>
    <property type="project" value="UniProtKB-UniRule"/>
</dbReference>
<evidence type="ECO:0000313" key="13">
    <source>
        <dbReference type="EMBL" id="CAA9315193.1"/>
    </source>
</evidence>
<feature type="region of interest" description="Disordered" evidence="11">
    <location>
        <begin position="1072"/>
        <end position="1091"/>
    </location>
</feature>
<organism evidence="13">
    <name type="scientific">uncultured Nocardioidaceae bacterium</name>
    <dbReference type="NCBI Taxonomy" id="253824"/>
    <lineage>
        <taxon>Bacteria</taxon>
        <taxon>Bacillati</taxon>
        <taxon>Actinomycetota</taxon>
        <taxon>Actinomycetes</taxon>
        <taxon>Propionibacteriales</taxon>
        <taxon>Nocardioidaceae</taxon>
        <taxon>environmental samples</taxon>
    </lineage>
</organism>
<dbReference type="Pfam" id="PF04257">
    <property type="entry name" value="Exonuc_V_gamma"/>
    <property type="match status" value="1"/>
</dbReference>
<keyword evidence="6 10" id="KW-0269">Exonuclease</keyword>
<dbReference type="NCBIfam" id="TIGR01450">
    <property type="entry name" value="recC"/>
    <property type="match status" value="1"/>
</dbReference>
<evidence type="ECO:0000256" key="4">
    <source>
        <dbReference type="ARBA" id="ARBA00022801"/>
    </source>
</evidence>
<evidence type="ECO:0000256" key="9">
    <source>
        <dbReference type="ARBA" id="ARBA00023204"/>
    </source>
</evidence>
<evidence type="ECO:0000256" key="10">
    <source>
        <dbReference type="HAMAP-Rule" id="MF_01486"/>
    </source>
</evidence>
<dbReference type="GO" id="GO:0003677">
    <property type="term" value="F:DNA binding"/>
    <property type="evidence" value="ECO:0007669"/>
    <property type="project" value="UniProtKB-UniRule"/>
</dbReference>
<keyword evidence="4 10" id="KW-0378">Hydrolase</keyword>
<dbReference type="SUPFAM" id="SSF52980">
    <property type="entry name" value="Restriction endonuclease-like"/>
    <property type="match status" value="1"/>
</dbReference>
<dbReference type="Gene3D" id="1.10.10.160">
    <property type="match status" value="1"/>
</dbReference>
<proteinExistence type="inferred from homology"/>
<dbReference type="InterPro" id="IPR027417">
    <property type="entry name" value="P-loop_NTPase"/>
</dbReference>
<sequence length="1106" mass="120421">MTLHLHRAERTDVLADGLAGLLAAPLPDPFAEEVVVVPARGVERWLSQRLAHRLGTSPDAEDGLCAGVRFMAPRSLVALLLGSDEEDPWDQAMAWPLLAVLDASLDEPWCLPVARHLGHFESGPEAELRRGRRYAVAARLARLFAAYAVQRPTLLVDWLAGRHTDGRGGALDDDLAWQPELWRRLVARTGAPPPHERHAETVTRLRDEPAAFALPERLSLFGHTRLPLTEVELLAGLARHRDVHLWLPHPSGALWEQLGAVARGPVDRARDDSHEHVGHPLLASLGRDSRDLQRALSTVPAVDEHRPVPPGAPTLLQWLQADVHRNAVSPTGRTLRADDRSVQVHACHGPARQVDVVREVLLGMLQDDPTLEPRDVLVMCPDVDSYAPLITAGFGLGDVVEHLPGGHPAHRLRVRLADRSASRTNPLLGVAAQLLDLAGSRATASQVLDLIQAEPVRRRFGLTDDDLDTVVEWVRDSGVRWAFDPDHRAAFGLADYRQNTWTSGLDRVLTGVAMSADARAWIDTTLPLDDVGSSRVDLAGRLAELVDRLRDVTDALVGARPLAAWLDTLGDGVERLTAVAPADSWQVGQVRRELAGVALDAGALADTALRLPDVRALLSSRLAGRPTRANFRTGTLTVCTMVPMRSVPHRVVCLVGLDDGVFPRSGLTDGDDVLARRPVTGERDVRSEDRQLLLDAVLAATDALVVTYTGADEHSGQPRPPAVPLGELLDALDGTTEAPVRNRVVIRHPLQRFDQRNLEPGRLGSPGPFTFDPTALVAARAAGGARPPRPDFLPHPLAVPADQDVALADLLTFFRDPVRGFFRGLDLTLPWEVEGVSDEMPVEIDPLETWDIGDRMLRDMLAGTHPDAALQAEWRRGTLPPGRLGWRAGMQLRDTAKQLALRAIASRRGDPETYDVDVALGGGRRLTGTVPGVTGYRLVSVGFSRLDGKQLLAAWIQLLALSANDEDRSWTAVVIGRRARGDDPAARLFKPVGPEAGALLADLVAVHDAGRREPLPLPLKTSFAWAEARRTGADAVVAAERRWLSRRYDGENAAPAHARVWGADAPLRVLMEPPRPGEERPGEQTRMGAYSARVWEPMLRAEGDAP</sequence>
<dbReference type="GO" id="GO:0008854">
    <property type="term" value="F:exodeoxyribonuclease V activity"/>
    <property type="evidence" value="ECO:0007669"/>
    <property type="project" value="InterPro"/>
</dbReference>
<comment type="similarity">
    <text evidence="10">Belongs to the RecC family.</text>
</comment>
<dbReference type="EMBL" id="CADCUF010000008">
    <property type="protein sequence ID" value="CAA9315193.1"/>
    <property type="molecule type" value="Genomic_DNA"/>
</dbReference>
<evidence type="ECO:0000256" key="11">
    <source>
        <dbReference type="SAM" id="MobiDB-lite"/>
    </source>
</evidence>
<keyword evidence="9 10" id="KW-0234">DNA repair</keyword>
<dbReference type="AlphaFoldDB" id="A0A6J4KVA5"/>
<dbReference type="HAMAP" id="MF_01486">
    <property type="entry name" value="RecC"/>
    <property type="match status" value="1"/>
</dbReference>
<gene>
    <name evidence="10" type="primary">recC</name>
    <name evidence="13" type="ORF">AVDCRST_MAG24-52</name>
</gene>
<evidence type="ECO:0000259" key="12">
    <source>
        <dbReference type="Pfam" id="PF17946"/>
    </source>
</evidence>